<dbReference type="EMBL" id="JAOPKB010000001">
    <property type="protein sequence ID" value="MCU4971704.1"/>
    <property type="molecule type" value="Genomic_DNA"/>
</dbReference>
<feature type="region of interest" description="Disordered" evidence="1">
    <location>
        <begin position="1"/>
        <end position="30"/>
    </location>
</feature>
<evidence type="ECO:0000313" key="3">
    <source>
        <dbReference type="EMBL" id="MCU4971704.1"/>
    </source>
</evidence>
<evidence type="ECO:0000313" key="4">
    <source>
        <dbReference type="Proteomes" id="UP001320972"/>
    </source>
</evidence>
<dbReference type="Proteomes" id="UP001320972">
    <property type="component" value="Unassembled WGS sequence"/>
</dbReference>
<accession>A0AAP3E072</accession>
<dbReference type="Proteomes" id="UP001321018">
    <property type="component" value="Unassembled WGS sequence"/>
</dbReference>
<gene>
    <name evidence="3" type="ORF">OB955_03000</name>
    <name evidence="2" type="ORF">OB960_01955</name>
</gene>
<dbReference type="Pfam" id="PF24018">
    <property type="entry name" value="DUF7331"/>
    <property type="match status" value="1"/>
</dbReference>
<organism evidence="2 5">
    <name type="scientific">Natronoglomus mannanivorans</name>
    <dbReference type="NCBI Taxonomy" id="2979990"/>
    <lineage>
        <taxon>Archaea</taxon>
        <taxon>Methanobacteriati</taxon>
        <taxon>Methanobacteriota</taxon>
        <taxon>Stenosarchaea group</taxon>
        <taxon>Halobacteria</taxon>
        <taxon>Halobacteriales</taxon>
        <taxon>Natrialbaceae</taxon>
        <taxon>Natronoglomus</taxon>
    </lineage>
</organism>
<dbReference type="InterPro" id="IPR055755">
    <property type="entry name" value="DUF7331"/>
</dbReference>
<reference evidence="2 4" key="1">
    <citation type="submission" date="2022-09" db="EMBL/GenBank/DDBJ databases">
        <title>Enrichment on poylsaccharides allowed isolation of novel metabolic and taxonomic groups of Haloarchaea.</title>
        <authorList>
            <person name="Sorokin D.Y."/>
            <person name="Elcheninov A.G."/>
            <person name="Khizhniak T.V."/>
            <person name="Kolganova T.V."/>
            <person name="Kublanov I.V."/>
        </authorList>
    </citation>
    <scope>NUCLEOTIDE SEQUENCE</scope>
    <source>
        <strain evidence="3 4">AArc-m2/3/4</strain>
        <strain evidence="2">AArc-xg1-1</strain>
    </source>
</reference>
<evidence type="ECO:0000256" key="1">
    <source>
        <dbReference type="SAM" id="MobiDB-lite"/>
    </source>
</evidence>
<comment type="caution">
    <text evidence="2">The sequence shown here is derived from an EMBL/GenBank/DDBJ whole genome shotgun (WGS) entry which is preliminary data.</text>
</comment>
<dbReference type="EMBL" id="JAOPKA010000001">
    <property type="protein sequence ID" value="MCU4740165.1"/>
    <property type="molecule type" value="Genomic_DNA"/>
</dbReference>
<dbReference type="RefSeq" id="WP_338002015.1">
    <property type="nucleotide sequence ID" value="NZ_JAOPKA010000001.1"/>
</dbReference>
<evidence type="ECO:0000313" key="5">
    <source>
        <dbReference type="Proteomes" id="UP001321018"/>
    </source>
</evidence>
<sequence length="63" mass="7034">MTEVPTRADDDTGRTDDSIRRGEPASIATIESYETDESIVFYDAENPLAWVETSRTLPLEDLA</sequence>
<proteinExistence type="predicted"/>
<dbReference type="AlphaFoldDB" id="A0AAP3E072"/>
<protein>
    <submittedName>
        <fullName evidence="2">Uncharacterized protein</fullName>
    </submittedName>
</protein>
<feature type="compositionally biased region" description="Basic and acidic residues" evidence="1">
    <location>
        <begin position="1"/>
        <end position="23"/>
    </location>
</feature>
<keyword evidence="4" id="KW-1185">Reference proteome</keyword>
<name>A0AAP3E072_9EURY</name>
<evidence type="ECO:0000313" key="2">
    <source>
        <dbReference type="EMBL" id="MCU4740165.1"/>
    </source>
</evidence>